<feature type="compositionally biased region" description="Polar residues" evidence="1">
    <location>
        <begin position="7"/>
        <end position="16"/>
    </location>
</feature>
<keyword evidence="2" id="KW-0812">Transmembrane</keyword>
<proteinExistence type="predicted"/>
<feature type="transmembrane region" description="Helical" evidence="2">
    <location>
        <begin position="300"/>
        <end position="323"/>
    </location>
</feature>
<feature type="transmembrane region" description="Helical" evidence="2">
    <location>
        <begin position="376"/>
        <end position="394"/>
    </location>
</feature>
<dbReference type="GeneID" id="108712227"/>
<dbReference type="PANTHER" id="PTHR31061">
    <property type="entry name" value="LD22376P"/>
    <property type="match status" value="1"/>
</dbReference>
<feature type="transmembrane region" description="Helical" evidence="2">
    <location>
        <begin position="567"/>
        <end position="587"/>
    </location>
</feature>
<dbReference type="Xenbase" id="XB-GENE-6488622">
    <property type="gene designation" value="hgsnat.L"/>
</dbReference>
<feature type="transmembrane region" description="Helical" evidence="2">
    <location>
        <begin position="500"/>
        <end position="523"/>
    </location>
</feature>
<dbReference type="CTD" id="108712227"/>
<dbReference type="AGR" id="Xenbase:XB-GENE-6488622"/>
<dbReference type="PANTHER" id="PTHR31061:SF37">
    <property type="entry name" value="HEPARAN-ALPHA-GLUCOSAMINIDE N-ACETYLTRANSFERASE"/>
    <property type="match status" value="1"/>
</dbReference>
<organism evidence="4 5">
    <name type="scientific">Xenopus laevis</name>
    <name type="common">African clawed frog</name>
    <dbReference type="NCBI Taxonomy" id="8355"/>
    <lineage>
        <taxon>Eukaryota</taxon>
        <taxon>Metazoa</taxon>
        <taxon>Chordata</taxon>
        <taxon>Craniata</taxon>
        <taxon>Vertebrata</taxon>
        <taxon>Euteleostomi</taxon>
        <taxon>Amphibia</taxon>
        <taxon>Batrachia</taxon>
        <taxon>Anura</taxon>
        <taxon>Pipoidea</taxon>
        <taxon>Pipidae</taxon>
        <taxon>Xenopodinae</taxon>
        <taxon>Xenopus</taxon>
        <taxon>Xenopus</taxon>
    </lineage>
</organism>
<feature type="transmembrane region" description="Helical" evidence="2">
    <location>
        <begin position="636"/>
        <end position="654"/>
    </location>
</feature>
<dbReference type="Proteomes" id="UP000186698">
    <property type="component" value="Chromosome 1L"/>
</dbReference>
<dbReference type="Pfam" id="PF07786">
    <property type="entry name" value="HGSNAT_cat"/>
    <property type="match status" value="1"/>
</dbReference>
<dbReference type="RefSeq" id="XP_018109733.1">
    <property type="nucleotide sequence ID" value="XM_018254244.2"/>
</dbReference>
<evidence type="ECO:0000313" key="5">
    <source>
        <dbReference type="RefSeq" id="XP_018109733.1"/>
    </source>
</evidence>
<feature type="region of interest" description="Disordered" evidence="1">
    <location>
        <begin position="1"/>
        <end position="29"/>
    </location>
</feature>
<feature type="transmembrane region" description="Helical" evidence="2">
    <location>
        <begin position="275"/>
        <end position="294"/>
    </location>
</feature>
<protein>
    <submittedName>
        <fullName evidence="5">Heparan-alpha-glucosaminide N-acetyltransferase isoform X1</fullName>
    </submittedName>
</protein>
<dbReference type="KEGG" id="xla:108712227"/>
<keyword evidence="2" id="KW-1133">Transmembrane helix</keyword>
<feature type="transmembrane region" description="Helical" evidence="2">
    <location>
        <begin position="599"/>
        <end position="616"/>
    </location>
</feature>
<evidence type="ECO:0000313" key="6">
    <source>
        <dbReference type="Xenbase" id="XB-GENE-6488622"/>
    </source>
</evidence>
<accession>A0A8J0UTB8</accession>
<keyword evidence="4" id="KW-1185">Reference proteome</keyword>
<dbReference type="InterPro" id="IPR012429">
    <property type="entry name" value="HGSNAT_cat"/>
</dbReference>
<evidence type="ECO:0000259" key="3">
    <source>
        <dbReference type="Pfam" id="PF07786"/>
    </source>
</evidence>
<feature type="transmembrane region" description="Helical" evidence="2">
    <location>
        <begin position="192"/>
        <end position="216"/>
    </location>
</feature>
<evidence type="ECO:0000313" key="4">
    <source>
        <dbReference type="Proteomes" id="UP000186698"/>
    </source>
</evidence>
<feature type="transmembrane region" description="Helical" evidence="2">
    <location>
        <begin position="335"/>
        <end position="356"/>
    </location>
</feature>
<keyword evidence="2" id="KW-0472">Membrane</keyword>
<reference evidence="5" key="1">
    <citation type="submission" date="2025-08" db="UniProtKB">
        <authorList>
            <consortium name="RefSeq"/>
        </authorList>
    </citation>
    <scope>IDENTIFICATION</scope>
    <source>
        <strain evidence="5">J_2021</strain>
        <tissue evidence="5">Erythrocytes</tissue>
    </source>
</reference>
<name>A0A8J0UTB8_XENLA</name>
<feature type="transmembrane region" description="Helical" evidence="2">
    <location>
        <begin position="530"/>
        <end position="547"/>
    </location>
</feature>
<dbReference type="OrthoDB" id="2149840at2759"/>
<dbReference type="AlphaFoldDB" id="A0A8J0UTB8"/>
<gene>
    <name evidence="5 6" type="primary">hgsnat.L</name>
</gene>
<sequence length="662" mass="75427">MHRAVNPENSAPNLFRTSPEDTEARSSPEGRHCTCAFGRLKPLIARCACAYVRMTSPNFAENLYTGIGCWENVFRRPSNLKMDQALLLINNALHHEGFVVYWRSDQCYQCLYQTLVRIGATEENGNQVATVIETQHPVTLILNDTSGQKELCQMHYHFREFGNYSLWVKNNLSSSDNVTCEIIINQNPAYSYIPILIAVLIYMGIIIIVSLGKFLLRLNLVRNWLYKKMNPIETDRLVNSELGSPNRADLSCQETYSRAWNPPVQRLRSLDTFRGLALTIMVFVNYGGGSYWFFKHQSWNGLTIADLVFPWFVFIMGTSIYLSLNSMLQKGSSKWNLFGKVLWRSVQLFLIGLFVINENYCRGPLSFSEIRIMGVLQRLSLTYLAVSVLELIFAKPTSIAMTQNQTCLLLQDVLSHWPNWIVILALEAVWLCLTLLLQVPDCPLGYLGPGGIGDFGKFPNCTGGAAGYIDRTILGQEHIYQHPTSNVIFKSTMPYDPEGLLGTINSVVMAFFGLQAGIVLVFYKNQHKSVLVRFFSWAIIMGVLSAVLTKCSTNEGIIPVNKNLWSISYVTTLSCFAFFLLMIIYFLVDVKKLWSGAPFYYPGMNSILIYVGHEVFENYFPFKWKMQDSQSHGEHLTQNLLATSLWVLISYILYRKKIFWKI</sequence>
<feature type="domain" description="Heparan-alpha-glucosaminide N-acetyltransferase catalytic" evidence="3">
    <location>
        <begin position="266"/>
        <end position="402"/>
    </location>
</feature>
<feature type="transmembrane region" description="Helical" evidence="2">
    <location>
        <begin position="420"/>
        <end position="439"/>
    </location>
</feature>
<evidence type="ECO:0000256" key="2">
    <source>
        <dbReference type="SAM" id="Phobius"/>
    </source>
</evidence>
<feature type="compositionally biased region" description="Basic and acidic residues" evidence="1">
    <location>
        <begin position="18"/>
        <end position="29"/>
    </location>
</feature>
<evidence type="ECO:0000256" key="1">
    <source>
        <dbReference type="SAM" id="MobiDB-lite"/>
    </source>
</evidence>